<protein>
    <submittedName>
        <fullName evidence="2">Uncharacterized protein</fullName>
    </submittedName>
</protein>
<reference evidence="3" key="1">
    <citation type="submission" date="2016-10" db="EMBL/GenBank/DDBJ databases">
        <authorList>
            <person name="Wibberg D."/>
        </authorList>
    </citation>
    <scope>NUCLEOTIDE SEQUENCE [LARGE SCALE GENOMIC DNA]</scope>
</reference>
<feature type="region of interest" description="Disordered" evidence="1">
    <location>
        <begin position="223"/>
        <end position="246"/>
    </location>
</feature>
<proteinExistence type="predicted"/>
<dbReference type="EMBL" id="FMUE01000010">
    <property type="protein sequence ID" value="SCX31757.1"/>
    <property type="molecule type" value="Genomic_DNA"/>
</dbReference>
<dbReference type="Proteomes" id="UP000187891">
    <property type="component" value="Unassembled WGS sequence"/>
</dbReference>
<evidence type="ECO:0000313" key="2">
    <source>
        <dbReference type="EMBL" id="SCX31757.1"/>
    </source>
</evidence>
<name>A0A1R3U204_9HYPH</name>
<dbReference type="RefSeq" id="WP_077121950.1">
    <property type="nucleotide sequence ID" value="NZ_FMUE01000010.1"/>
</dbReference>
<organism evidence="2 3">
    <name type="scientific">Agrobacterium rosae</name>
    <dbReference type="NCBI Taxonomy" id="1972867"/>
    <lineage>
        <taxon>Bacteria</taxon>
        <taxon>Pseudomonadati</taxon>
        <taxon>Pseudomonadota</taxon>
        <taxon>Alphaproteobacteria</taxon>
        <taxon>Hyphomicrobiales</taxon>
        <taxon>Rhizobiaceae</taxon>
        <taxon>Rhizobium/Agrobacterium group</taxon>
        <taxon>Agrobacterium</taxon>
    </lineage>
</organism>
<accession>A0A1R3U204</accession>
<sequence length="246" mass="27460">MISDERRFEFESAIRRDVPRDLLVEIEHQFGLAAQQAEAAVSGSQTAVTHGVALSRRRASRATGLVRFQIIDEMFEQMLNRHGAEFVKSVPIEQGPDEIKDAPVYLTTGRFGHTMIGFASHREVDDLPIKNATRSALCNQNRGLSYDLFHPPEMFTDRERFVVIMVRRDAHALGKIASITVCVADARSQSFLFQADIKDFLAGYGSQAQPAAKAFSLKQVKKSFKASKKDGSADDKKGMKIRNDRA</sequence>
<evidence type="ECO:0000256" key="1">
    <source>
        <dbReference type="SAM" id="MobiDB-lite"/>
    </source>
</evidence>
<feature type="compositionally biased region" description="Basic and acidic residues" evidence="1">
    <location>
        <begin position="227"/>
        <end position="246"/>
    </location>
</feature>
<dbReference type="AlphaFoldDB" id="A0A1R3U204"/>
<evidence type="ECO:0000313" key="3">
    <source>
        <dbReference type="Proteomes" id="UP000187891"/>
    </source>
</evidence>
<gene>
    <name evidence="2" type="ORF">DSM25559_3797</name>
</gene>